<evidence type="ECO:0000313" key="3">
    <source>
        <dbReference type="Proteomes" id="UP000887540"/>
    </source>
</evidence>
<proteinExistence type="predicted"/>
<sequence>MEKIFLSVLLSLIVSISYADIQLQESQRGESSNVQKDHVPNSEDSMLNFKNYMKSYLYNRMDTINENVQPQYVTPELEESDQMPLEALQQNYYQALLPYYLETENAPINEAKRSFQFYGARGKKSGSLTQDKRFSYLPSRGRR</sequence>
<reference evidence="4" key="1">
    <citation type="submission" date="2022-11" db="UniProtKB">
        <authorList>
            <consortium name="WormBaseParasite"/>
        </authorList>
    </citation>
    <scope>IDENTIFICATION</scope>
</reference>
<feature type="region of interest" description="Disordered" evidence="1">
    <location>
        <begin position="122"/>
        <end position="143"/>
    </location>
</feature>
<accession>A0A914D1R2</accession>
<protein>
    <submittedName>
        <fullName evidence="4">Uncharacterized protein</fullName>
    </submittedName>
</protein>
<feature type="chain" id="PRO_5036789468" evidence="2">
    <location>
        <begin position="20"/>
        <end position="143"/>
    </location>
</feature>
<dbReference type="Proteomes" id="UP000887540">
    <property type="component" value="Unplaced"/>
</dbReference>
<feature type="signal peptide" evidence="2">
    <location>
        <begin position="1"/>
        <end position="19"/>
    </location>
</feature>
<keyword evidence="3" id="KW-1185">Reference proteome</keyword>
<dbReference type="WBParaSite" id="ACRNAN_scaffold1751.g13709.t1">
    <property type="protein sequence ID" value="ACRNAN_scaffold1751.g13709.t1"/>
    <property type="gene ID" value="ACRNAN_scaffold1751.g13709"/>
</dbReference>
<evidence type="ECO:0000313" key="4">
    <source>
        <dbReference type="WBParaSite" id="ACRNAN_scaffold1751.g13709.t1"/>
    </source>
</evidence>
<evidence type="ECO:0000256" key="1">
    <source>
        <dbReference type="SAM" id="MobiDB-lite"/>
    </source>
</evidence>
<name>A0A914D1R2_9BILA</name>
<organism evidence="3 4">
    <name type="scientific">Acrobeloides nanus</name>
    <dbReference type="NCBI Taxonomy" id="290746"/>
    <lineage>
        <taxon>Eukaryota</taxon>
        <taxon>Metazoa</taxon>
        <taxon>Ecdysozoa</taxon>
        <taxon>Nematoda</taxon>
        <taxon>Chromadorea</taxon>
        <taxon>Rhabditida</taxon>
        <taxon>Tylenchina</taxon>
        <taxon>Cephalobomorpha</taxon>
        <taxon>Cephaloboidea</taxon>
        <taxon>Cephalobidae</taxon>
        <taxon>Acrobeloides</taxon>
    </lineage>
</organism>
<keyword evidence="2" id="KW-0732">Signal</keyword>
<evidence type="ECO:0000256" key="2">
    <source>
        <dbReference type="SAM" id="SignalP"/>
    </source>
</evidence>
<dbReference type="AlphaFoldDB" id="A0A914D1R2"/>